<dbReference type="Pfam" id="PF12417">
    <property type="entry name" value="DUF3669"/>
    <property type="match status" value="1"/>
</dbReference>
<dbReference type="InterPro" id="IPR022137">
    <property type="entry name" value="Znf_prot_DUF3669"/>
</dbReference>
<organism evidence="2 3">
    <name type="scientific">Cudoniella acicularis</name>
    <dbReference type="NCBI Taxonomy" id="354080"/>
    <lineage>
        <taxon>Eukaryota</taxon>
        <taxon>Fungi</taxon>
        <taxon>Dikarya</taxon>
        <taxon>Ascomycota</taxon>
        <taxon>Pezizomycotina</taxon>
        <taxon>Leotiomycetes</taxon>
        <taxon>Helotiales</taxon>
        <taxon>Tricladiaceae</taxon>
        <taxon>Cudoniella</taxon>
    </lineage>
</organism>
<evidence type="ECO:0000313" key="3">
    <source>
        <dbReference type="Proteomes" id="UP000566819"/>
    </source>
</evidence>
<proteinExistence type="predicted"/>
<reference evidence="2 3" key="1">
    <citation type="submission" date="2020-03" db="EMBL/GenBank/DDBJ databases">
        <title>Draft Genome Sequence of Cudoniella acicularis.</title>
        <authorList>
            <person name="Buettner E."/>
            <person name="Kellner H."/>
        </authorList>
    </citation>
    <scope>NUCLEOTIDE SEQUENCE [LARGE SCALE GENOMIC DNA]</scope>
    <source>
        <strain evidence="2 3">DSM 108380</strain>
    </source>
</reference>
<dbReference type="EMBL" id="JAAMPI010000487">
    <property type="protein sequence ID" value="KAF4630997.1"/>
    <property type="molecule type" value="Genomic_DNA"/>
</dbReference>
<sequence length="380" mass="43234">MCAEVFAGLGTPHALKKAHSAAIKHDELRNDAEMHQKVSDAFQRTHPKLCHLPEFFSLIERENDEWWTETGSKLPESKLPEARTKERTPVLISERILPLERKARDMLIDRFCKEEGIQAVRENIENEDSLLRIYLGLRHKSGQKEESFSLRNFPYSLEKIEEVGSDKFFLAEAIAEGLAILHWGAKIDARDVEFVLGSVAEDVKVKEGELLTDSGVLRLENLSIRNVGESEVSEASRIGDLLKSDDPETANESISGTAVNHENLWVWVLDFNQCEDITMDENGCIKAAKAFWDNDPYYPRPNTEQDEELWKYFQQKYLHFSSRILERENKEWKDLPQLFIEKVVEIGLSRIAGSSVAAGPPRGIPAAKKGTAKKARVYVQ</sequence>
<dbReference type="PANTHER" id="PTHR40780:SF2">
    <property type="entry name" value="DUF3669 DOMAIN-CONTAINING PROTEIN"/>
    <property type="match status" value="1"/>
</dbReference>
<name>A0A8H4RMM3_9HELO</name>
<keyword evidence="3" id="KW-1185">Reference proteome</keyword>
<accession>A0A8H4RMM3</accession>
<protein>
    <recommendedName>
        <fullName evidence="1">DUF3669 domain-containing protein</fullName>
    </recommendedName>
</protein>
<dbReference type="AlphaFoldDB" id="A0A8H4RMM3"/>
<comment type="caution">
    <text evidence="2">The sequence shown here is derived from an EMBL/GenBank/DDBJ whole genome shotgun (WGS) entry which is preliminary data.</text>
</comment>
<feature type="domain" description="DUF3669" evidence="1">
    <location>
        <begin position="266"/>
        <end position="328"/>
    </location>
</feature>
<evidence type="ECO:0000259" key="1">
    <source>
        <dbReference type="Pfam" id="PF12417"/>
    </source>
</evidence>
<dbReference type="PANTHER" id="PTHR40780">
    <property type="entry name" value="DUF3669 DOMAIN-CONTAINING PROTEIN"/>
    <property type="match status" value="1"/>
</dbReference>
<dbReference type="OrthoDB" id="2993351at2759"/>
<gene>
    <name evidence="2" type="ORF">G7Y89_g7128</name>
</gene>
<evidence type="ECO:0000313" key="2">
    <source>
        <dbReference type="EMBL" id="KAF4630997.1"/>
    </source>
</evidence>
<dbReference type="Proteomes" id="UP000566819">
    <property type="component" value="Unassembled WGS sequence"/>
</dbReference>